<evidence type="ECO:0000313" key="2">
    <source>
        <dbReference type="Proteomes" id="UP000220106"/>
    </source>
</evidence>
<proteinExistence type="predicted"/>
<reference evidence="1 2" key="1">
    <citation type="submission" date="2017-09" db="EMBL/GenBank/DDBJ databases">
        <title>Large-scale bioinformatics analysis of Bacillus genomes uncovers conserved roles of natural products in bacterial physiology.</title>
        <authorList>
            <consortium name="Agbiome Team Llc"/>
            <person name="Bleich R.M."/>
            <person name="Kirk G.J."/>
            <person name="Santa Maria K.C."/>
            <person name="Allen S.E."/>
            <person name="Farag S."/>
            <person name="Shank E.A."/>
            <person name="Bowers A."/>
        </authorList>
    </citation>
    <scope>NUCLEOTIDE SEQUENCE [LARGE SCALE GENOMIC DNA]</scope>
    <source>
        <strain evidence="1 2">AFS003229</strain>
    </source>
</reference>
<dbReference type="RefSeq" id="WP_098174457.1">
    <property type="nucleotide sequence ID" value="NZ_JBCMJQ010000030.1"/>
</dbReference>
<comment type="caution">
    <text evidence="1">The sequence shown here is derived from an EMBL/GenBank/DDBJ whole genome shotgun (WGS) entry which is preliminary data.</text>
</comment>
<dbReference type="Proteomes" id="UP000220106">
    <property type="component" value="Unassembled WGS sequence"/>
</dbReference>
<sequence>MTERFEPGKTVSFRLPPDTPLHVVDYLTQKKNELGRKFSSEIAPIFVEAVSQKALGNADNAQISITLPEGLTADQKEWVKHPNTKALISQLLYQVVTKPTTPLDFDQQLLTDPVEEKEPVFKTNAMIQSFAQKTFLNFDEDDD</sequence>
<accession>A0AAX0RSZ4</accession>
<dbReference type="AlphaFoldDB" id="A0AAX0RSZ4"/>
<gene>
    <name evidence="1" type="ORF">CN689_00320</name>
</gene>
<organism evidence="1 2">
    <name type="scientific">Peribacillus butanolivorans</name>
    <dbReference type="NCBI Taxonomy" id="421767"/>
    <lineage>
        <taxon>Bacteria</taxon>
        <taxon>Bacillati</taxon>
        <taxon>Bacillota</taxon>
        <taxon>Bacilli</taxon>
        <taxon>Bacillales</taxon>
        <taxon>Bacillaceae</taxon>
        <taxon>Peribacillus</taxon>
    </lineage>
</organism>
<name>A0AAX0RSZ4_9BACI</name>
<protein>
    <submittedName>
        <fullName evidence="1">Uncharacterized protein</fullName>
    </submittedName>
</protein>
<dbReference type="EMBL" id="NUEQ01000002">
    <property type="protein sequence ID" value="PEJ38234.1"/>
    <property type="molecule type" value="Genomic_DNA"/>
</dbReference>
<evidence type="ECO:0000313" key="1">
    <source>
        <dbReference type="EMBL" id="PEJ38234.1"/>
    </source>
</evidence>